<protein>
    <submittedName>
        <fullName evidence="1">Uncharacterized protein</fullName>
    </submittedName>
</protein>
<accession>A0AAE0PN23</accession>
<name>A0AAE0PN23_SORBR</name>
<gene>
    <name evidence="1" type="ORF">B0T20DRAFT_399131</name>
</gene>
<dbReference type="AlphaFoldDB" id="A0AAE0PN23"/>
<evidence type="ECO:0000313" key="1">
    <source>
        <dbReference type="EMBL" id="KAK3402779.1"/>
    </source>
</evidence>
<dbReference type="EMBL" id="JAUTDP010000001">
    <property type="protein sequence ID" value="KAK3402779.1"/>
    <property type="molecule type" value="Genomic_DNA"/>
</dbReference>
<proteinExistence type="predicted"/>
<dbReference type="Proteomes" id="UP001281003">
    <property type="component" value="Unassembled WGS sequence"/>
</dbReference>
<comment type="caution">
    <text evidence="1">The sequence shown here is derived from an EMBL/GenBank/DDBJ whole genome shotgun (WGS) entry which is preliminary data.</text>
</comment>
<keyword evidence="2" id="KW-1185">Reference proteome</keyword>
<reference evidence="1" key="1">
    <citation type="journal article" date="2023" name="Mol. Phylogenet. Evol.">
        <title>Genome-scale phylogeny and comparative genomics of the fungal order Sordariales.</title>
        <authorList>
            <person name="Hensen N."/>
            <person name="Bonometti L."/>
            <person name="Westerberg I."/>
            <person name="Brannstrom I.O."/>
            <person name="Guillou S."/>
            <person name="Cros-Aarteil S."/>
            <person name="Calhoun S."/>
            <person name="Haridas S."/>
            <person name="Kuo A."/>
            <person name="Mondo S."/>
            <person name="Pangilinan J."/>
            <person name="Riley R."/>
            <person name="LaButti K."/>
            <person name="Andreopoulos B."/>
            <person name="Lipzen A."/>
            <person name="Chen C."/>
            <person name="Yan M."/>
            <person name="Daum C."/>
            <person name="Ng V."/>
            <person name="Clum A."/>
            <person name="Steindorff A."/>
            <person name="Ohm R.A."/>
            <person name="Martin F."/>
            <person name="Silar P."/>
            <person name="Natvig D.O."/>
            <person name="Lalanne C."/>
            <person name="Gautier V."/>
            <person name="Ament-Velasquez S.L."/>
            <person name="Kruys A."/>
            <person name="Hutchinson M.I."/>
            <person name="Powell A.J."/>
            <person name="Barry K."/>
            <person name="Miller A.N."/>
            <person name="Grigoriev I.V."/>
            <person name="Debuchy R."/>
            <person name="Gladieux P."/>
            <person name="Hiltunen Thoren M."/>
            <person name="Johannesson H."/>
        </authorList>
    </citation>
    <scope>NUCLEOTIDE SEQUENCE</scope>
    <source>
        <strain evidence="1">FGSC 1904</strain>
    </source>
</reference>
<sequence length="92" mass="10124">MTTSVSVTIIFHFPTLSFSCRSPNALAEQRILRRGWVDTRPLVSTTRLVCGDILTRENPTEGEVLSVFLGGIRIVSIEPDGRQHAPSSDLEA</sequence>
<reference evidence="1" key="2">
    <citation type="submission" date="2023-07" db="EMBL/GenBank/DDBJ databases">
        <authorList>
            <consortium name="Lawrence Berkeley National Laboratory"/>
            <person name="Haridas S."/>
            <person name="Hensen N."/>
            <person name="Bonometti L."/>
            <person name="Westerberg I."/>
            <person name="Brannstrom I.O."/>
            <person name="Guillou S."/>
            <person name="Cros-Aarteil S."/>
            <person name="Calhoun S."/>
            <person name="Kuo A."/>
            <person name="Mondo S."/>
            <person name="Pangilinan J."/>
            <person name="Riley R."/>
            <person name="LaButti K."/>
            <person name="Andreopoulos B."/>
            <person name="Lipzen A."/>
            <person name="Chen C."/>
            <person name="Yanf M."/>
            <person name="Daum C."/>
            <person name="Ng V."/>
            <person name="Clum A."/>
            <person name="Steindorff A."/>
            <person name="Ohm R."/>
            <person name="Martin F."/>
            <person name="Silar P."/>
            <person name="Natvig D."/>
            <person name="Lalanne C."/>
            <person name="Gautier V."/>
            <person name="Ament-velasquez S.L."/>
            <person name="Kruys A."/>
            <person name="Hutchinson M.I."/>
            <person name="Powell A.J."/>
            <person name="Barry K."/>
            <person name="Miller A.N."/>
            <person name="Grigoriev I.V."/>
            <person name="Debuchy R."/>
            <person name="Gladieux P."/>
            <person name="Thoren M.H."/>
            <person name="Johannesson H."/>
        </authorList>
    </citation>
    <scope>NUCLEOTIDE SEQUENCE</scope>
    <source>
        <strain evidence="1">FGSC 1904</strain>
    </source>
</reference>
<organism evidence="1 2">
    <name type="scientific">Sordaria brevicollis</name>
    <dbReference type="NCBI Taxonomy" id="83679"/>
    <lineage>
        <taxon>Eukaryota</taxon>
        <taxon>Fungi</taxon>
        <taxon>Dikarya</taxon>
        <taxon>Ascomycota</taxon>
        <taxon>Pezizomycotina</taxon>
        <taxon>Sordariomycetes</taxon>
        <taxon>Sordariomycetidae</taxon>
        <taxon>Sordariales</taxon>
        <taxon>Sordariaceae</taxon>
        <taxon>Sordaria</taxon>
    </lineage>
</organism>
<evidence type="ECO:0000313" key="2">
    <source>
        <dbReference type="Proteomes" id="UP001281003"/>
    </source>
</evidence>